<protein>
    <submittedName>
        <fullName evidence="2">Glyoxalase-like domain protein</fullName>
    </submittedName>
</protein>
<dbReference type="SUPFAM" id="SSF54593">
    <property type="entry name" value="Glyoxalase/Bleomycin resistance protein/Dihydroxybiphenyl dioxygenase"/>
    <property type="match status" value="1"/>
</dbReference>
<comment type="caution">
    <text evidence="2">The sequence shown here is derived from an EMBL/GenBank/DDBJ whole genome shotgun (WGS) entry which is preliminary data.</text>
</comment>
<accession>A0A2S9YTY9</accession>
<sequence length="129" mass="13980">MRITNSALSLNVADPRASAAFLIKHFGFAVAMEADGFVSLAREDAGFNLIFLRVGLPSFKPASHAAAVSGGLLIAFVVDAIDEEYERLRSAGVPIVTPIETESWGERYFQVRDPNGILVQLVQWFDAPG</sequence>
<dbReference type="RefSeq" id="WP_106088848.1">
    <property type="nucleotide sequence ID" value="NZ_PVNL01000041.1"/>
</dbReference>
<dbReference type="InterPro" id="IPR004360">
    <property type="entry name" value="Glyas_Fos-R_dOase_dom"/>
</dbReference>
<dbReference type="PROSITE" id="PS51819">
    <property type="entry name" value="VOC"/>
    <property type="match status" value="1"/>
</dbReference>
<evidence type="ECO:0000259" key="1">
    <source>
        <dbReference type="PROSITE" id="PS51819"/>
    </source>
</evidence>
<dbReference type="InterPro" id="IPR037523">
    <property type="entry name" value="VOC_core"/>
</dbReference>
<evidence type="ECO:0000313" key="2">
    <source>
        <dbReference type="EMBL" id="PRQ08540.1"/>
    </source>
</evidence>
<dbReference type="AlphaFoldDB" id="A0A2S9YTY9"/>
<gene>
    <name evidence="2" type="ORF">ENSA7_18260</name>
</gene>
<dbReference type="Pfam" id="PF00903">
    <property type="entry name" value="Glyoxalase"/>
    <property type="match status" value="1"/>
</dbReference>
<dbReference type="Gene3D" id="3.30.720.120">
    <property type="match status" value="1"/>
</dbReference>
<dbReference type="OrthoDB" id="9797663at2"/>
<evidence type="ECO:0000313" key="3">
    <source>
        <dbReference type="Proteomes" id="UP000238823"/>
    </source>
</evidence>
<dbReference type="Proteomes" id="UP000238823">
    <property type="component" value="Unassembled WGS sequence"/>
</dbReference>
<feature type="domain" description="VOC" evidence="1">
    <location>
        <begin position="2"/>
        <end position="124"/>
    </location>
</feature>
<proteinExistence type="predicted"/>
<name>A0A2S9YTY9_9BACT</name>
<organism evidence="2 3">
    <name type="scientific">Enhygromyxa salina</name>
    <dbReference type="NCBI Taxonomy" id="215803"/>
    <lineage>
        <taxon>Bacteria</taxon>
        <taxon>Pseudomonadati</taxon>
        <taxon>Myxococcota</taxon>
        <taxon>Polyangia</taxon>
        <taxon>Nannocystales</taxon>
        <taxon>Nannocystaceae</taxon>
        <taxon>Enhygromyxa</taxon>
    </lineage>
</organism>
<dbReference type="InterPro" id="IPR029068">
    <property type="entry name" value="Glyas_Bleomycin-R_OHBP_Dase"/>
</dbReference>
<reference evidence="2 3" key="1">
    <citation type="submission" date="2018-03" db="EMBL/GenBank/DDBJ databases">
        <title>Draft Genome Sequences of the Obligatory Marine Myxobacteria Enhygromyxa salina SWB007.</title>
        <authorList>
            <person name="Poehlein A."/>
            <person name="Moghaddam J.A."/>
            <person name="Harms H."/>
            <person name="Alanjari M."/>
            <person name="Koenig G.M."/>
            <person name="Daniel R."/>
            <person name="Schaeberle T.F."/>
        </authorList>
    </citation>
    <scope>NUCLEOTIDE SEQUENCE [LARGE SCALE GENOMIC DNA]</scope>
    <source>
        <strain evidence="2 3">SWB007</strain>
    </source>
</reference>
<dbReference type="Gene3D" id="3.30.720.110">
    <property type="match status" value="1"/>
</dbReference>
<dbReference type="EMBL" id="PVNL01000041">
    <property type="protein sequence ID" value="PRQ08540.1"/>
    <property type="molecule type" value="Genomic_DNA"/>
</dbReference>